<dbReference type="EMBL" id="LVJN01000020">
    <property type="protein sequence ID" value="OSM01677.1"/>
    <property type="molecule type" value="Genomic_DNA"/>
</dbReference>
<dbReference type="CDD" id="cd06259">
    <property type="entry name" value="YdcF-like"/>
    <property type="match status" value="1"/>
</dbReference>
<reference evidence="3 4" key="1">
    <citation type="journal article" date="2016" name="BMC Genomics">
        <title>Combined genomic and structural analyses of a cultured magnetotactic bacterium reveals its niche adaptation to a dynamic environment.</title>
        <authorList>
            <person name="Araujo A.C."/>
            <person name="Morillo V."/>
            <person name="Cypriano J."/>
            <person name="Teixeira L.C."/>
            <person name="Leao P."/>
            <person name="Lyra S."/>
            <person name="Almeida L.G."/>
            <person name="Bazylinski D.A."/>
            <person name="Vasconcellos A.T."/>
            <person name="Abreu F."/>
            <person name="Lins U."/>
        </authorList>
    </citation>
    <scope>NUCLEOTIDE SEQUENCE [LARGE SCALE GENOMIC DNA]</scope>
    <source>
        <strain evidence="3 4">IT-1</strain>
    </source>
</reference>
<feature type="transmembrane region" description="Helical" evidence="1">
    <location>
        <begin position="6"/>
        <end position="21"/>
    </location>
</feature>
<dbReference type="PANTHER" id="PTHR30336:SF4">
    <property type="entry name" value="ENVELOPE BIOGENESIS FACTOR ELYC"/>
    <property type="match status" value="1"/>
</dbReference>
<dbReference type="InterPro" id="IPR014729">
    <property type="entry name" value="Rossmann-like_a/b/a_fold"/>
</dbReference>
<comment type="caution">
    <text evidence="3">The sequence shown here is derived from an EMBL/GenBank/DDBJ whole genome shotgun (WGS) entry which is preliminary data.</text>
</comment>
<feature type="transmembrane region" description="Helical" evidence="1">
    <location>
        <begin position="28"/>
        <end position="50"/>
    </location>
</feature>
<feature type="domain" description="DUF218" evidence="2">
    <location>
        <begin position="71"/>
        <end position="233"/>
    </location>
</feature>
<evidence type="ECO:0000313" key="4">
    <source>
        <dbReference type="Proteomes" id="UP000194003"/>
    </source>
</evidence>
<evidence type="ECO:0000256" key="1">
    <source>
        <dbReference type="SAM" id="Phobius"/>
    </source>
</evidence>
<dbReference type="InterPro" id="IPR051599">
    <property type="entry name" value="Cell_Envelope_Assoc"/>
</dbReference>
<dbReference type="STRING" id="1434232.MAIT1_01694"/>
<dbReference type="AlphaFoldDB" id="A0A1Y2K1Y9"/>
<dbReference type="Pfam" id="PF02698">
    <property type="entry name" value="DUF218"/>
    <property type="match status" value="1"/>
</dbReference>
<keyword evidence="1" id="KW-1133">Transmembrane helix</keyword>
<gene>
    <name evidence="3" type="ORF">MAIT1_01694</name>
</gene>
<accession>A0A1Y2K1Y9</accession>
<name>A0A1Y2K1Y9_9PROT</name>
<sequence>MSYPPGSTLALMIIAFVLLRWRPKWARWALGIGIVTLYLATIPALSGPLIKYMETRYAPLSDTAARESGAQAIVILGSGRYPQAPEYGGEDTLSTNGVTRVRYGARLHRVTGLPILVSGGRPYDEEISEAEIMRRVLEEEYRLPTRWVEDRSRNTIENARFSAEMLHKEGIHRVLLVSHSRYMSRAMQAFTSAGLDPIPAPTLFRTKETQQGLILWLPRTTSDMRAVLHEYLGMLYYMFQ</sequence>
<evidence type="ECO:0000259" key="2">
    <source>
        <dbReference type="Pfam" id="PF02698"/>
    </source>
</evidence>
<keyword evidence="1" id="KW-0812">Transmembrane</keyword>
<organism evidence="3 4">
    <name type="scientific">Magnetofaba australis IT-1</name>
    <dbReference type="NCBI Taxonomy" id="1434232"/>
    <lineage>
        <taxon>Bacteria</taxon>
        <taxon>Pseudomonadati</taxon>
        <taxon>Pseudomonadota</taxon>
        <taxon>Magnetococcia</taxon>
        <taxon>Magnetococcales</taxon>
        <taxon>Magnetococcaceae</taxon>
        <taxon>Magnetofaba</taxon>
    </lineage>
</organism>
<proteinExistence type="predicted"/>
<dbReference type="Gene3D" id="3.40.50.620">
    <property type="entry name" value="HUPs"/>
    <property type="match status" value="1"/>
</dbReference>
<dbReference type="PANTHER" id="PTHR30336">
    <property type="entry name" value="INNER MEMBRANE PROTEIN, PROBABLE PERMEASE"/>
    <property type="match status" value="1"/>
</dbReference>
<dbReference type="Proteomes" id="UP000194003">
    <property type="component" value="Unassembled WGS sequence"/>
</dbReference>
<keyword evidence="1" id="KW-0472">Membrane</keyword>
<dbReference type="InterPro" id="IPR003848">
    <property type="entry name" value="DUF218"/>
</dbReference>
<keyword evidence="4" id="KW-1185">Reference proteome</keyword>
<protein>
    <recommendedName>
        <fullName evidence="2">DUF218 domain-containing protein</fullName>
    </recommendedName>
</protein>
<dbReference type="GO" id="GO:0005886">
    <property type="term" value="C:plasma membrane"/>
    <property type="evidence" value="ECO:0007669"/>
    <property type="project" value="TreeGrafter"/>
</dbReference>
<dbReference type="GO" id="GO:0000270">
    <property type="term" value="P:peptidoglycan metabolic process"/>
    <property type="evidence" value="ECO:0007669"/>
    <property type="project" value="TreeGrafter"/>
</dbReference>
<dbReference type="GO" id="GO:0043164">
    <property type="term" value="P:Gram-negative-bacterium-type cell wall biogenesis"/>
    <property type="evidence" value="ECO:0007669"/>
    <property type="project" value="TreeGrafter"/>
</dbReference>
<evidence type="ECO:0000313" key="3">
    <source>
        <dbReference type="EMBL" id="OSM01677.1"/>
    </source>
</evidence>